<evidence type="ECO:0000313" key="3">
    <source>
        <dbReference type="Proteomes" id="UP001499993"/>
    </source>
</evidence>
<protein>
    <recommendedName>
        <fullName evidence="4">SPW repeat-containing protein</fullName>
    </recommendedName>
</protein>
<keyword evidence="1" id="KW-0472">Membrane</keyword>
<keyword evidence="1" id="KW-1133">Transmembrane helix</keyword>
<proteinExistence type="predicted"/>
<reference evidence="3" key="1">
    <citation type="journal article" date="2019" name="Int. J. Syst. Evol. Microbiol.">
        <title>The Global Catalogue of Microorganisms (GCM) 10K type strain sequencing project: providing services to taxonomists for standard genome sequencing and annotation.</title>
        <authorList>
            <consortium name="The Broad Institute Genomics Platform"/>
            <consortium name="The Broad Institute Genome Sequencing Center for Infectious Disease"/>
            <person name="Wu L."/>
            <person name="Ma J."/>
        </authorList>
    </citation>
    <scope>NUCLEOTIDE SEQUENCE [LARGE SCALE GENOMIC DNA]</scope>
    <source>
        <strain evidence="3">JCM 18123</strain>
    </source>
</reference>
<feature type="transmembrane region" description="Helical" evidence="1">
    <location>
        <begin position="77"/>
        <end position="96"/>
    </location>
</feature>
<name>A0ABP9GPB4_9ACTN</name>
<dbReference type="RefSeq" id="WP_345557788.1">
    <property type="nucleotide sequence ID" value="NZ_BAABIK010000022.1"/>
</dbReference>
<comment type="caution">
    <text evidence="2">The sequence shown here is derived from an EMBL/GenBank/DDBJ whole genome shotgun (WGS) entry which is preliminary data.</text>
</comment>
<accession>A0ABP9GPB4</accession>
<dbReference type="EMBL" id="BAABIK010000022">
    <property type="protein sequence ID" value="GAA4949694.1"/>
    <property type="molecule type" value="Genomic_DNA"/>
</dbReference>
<keyword evidence="3" id="KW-1185">Reference proteome</keyword>
<evidence type="ECO:0000256" key="1">
    <source>
        <dbReference type="SAM" id="Phobius"/>
    </source>
</evidence>
<sequence>MSASNGSAAPPARRGILHTGSLGLMTGGLLLIIGAFTPWVSTPLGNLSAMAGPGLWLLCAGVVAVAGALLPHRTLALAHALIPAAAGGSLVVWQLAKIAQISAETDSWGKMLPGVSMVIVAGGVVLLLSAARRMYTAA</sequence>
<feature type="transmembrane region" description="Helical" evidence="1">
    <location>
        <begin position="111"/>
        <end position="131"/>
    </location>
</feature>
<keyword evidence="1" id="KW-0812">Transmembrane</keyword>
<evidence type="ECO:0000313" key="2">
    <source>
        <dbReference type="EMBL" id="GAA4949694.1"/>
    </source>
</evidence>
<organism evidence="2 3">
    <name type="scientific">Streptomonospora halophila</name>
    <dbReference type="NCBI Taxonomy" id="427369"/>
    <lineage>
        <taxon>Bacteria</taxon>
        <taxon>Bacillati</taxon>
        <taxon>Actinomycetota</taxon>
        <taxon>Actinomycetes</taxon>
        <taxon>Streptosporangiales</taxon>
        <taxon>Nocardiopsidaceae</taxon>
        <taxon>Streptomonospora</taxon>
    </lineage>
</organism>
<dbReference type="Proteomes" id="UP001499993">
    <property type="component" value="Unassembled WGS sequence"/>
</dbReference>
<feature type="transmembrane region" description="Helical" evidence="1">
    <location>
        <begin position="21"/>
        <end position="41"/>
    </location>
</feature>
<gene>
    <name evidence="2" type="ORF">GCM10023224_37310</name>
</gene>
<feature type="transmembrane region" description="Helical" evidence="1">
    <location>
        <begin position="47"/>
        <end position="70"/>
    </location>
</feature>
<evidence type="ECO:0008006" key="4">
    <source>
        <dbReference type="Google" id="ProtNLM"/>
    </source>
</evidence>